<accession>A0A940P8S7</accession>
<feature type="transmembrane region" description="Helical" evidence="1">
    <location>
        <begin position="20"/>
        <end position="49"/>
    </location>
</feature>
<dbReference type="AlphaFoldDB" id="A0A940P8S7"/>
<gene>
    <name evidence="2" type="ORF">I6N95_04130</name>
</gene>
<evidence type="ECO:0000313" key="3">
    <source>
        <dbReference type="Proteomes" id="UP000674938"/>
    </source>
</evidence>
<keyword evidence="1" id="KW-1133">Transmembrane helix</keyword>
<dbReference type="RefSeq" id="WP_209525087.1">
    <property type="nucleotide sequence ID" value="NZ_JAEEGA010000002.1"/>
</dbReference>
<feature type="transmembrane region" description="Helical" evidence="1">
    <location>
        <begin position="107"/>
        <end position="129"/>
    </location>
</feature>
<protein>
    <submittedName>
        <fullName evidence="2">DUF624 domain-containing protein</fullName>
    </submittedName>
</protein>
<dbReference type="Pfam" id="PF04854">
    <property type="entry name" value="DUF624"/>
    <property type="match status" value="1"/>
</dbReference>
<comment type="caution">
    <text evidence="2">The sequence shown here is derived from an EMBL/GenBank/DDBJ whole genome shotgun (WGS) entry which is preliminary data.</text>
</comment>
<proteinExistence type="predicted"/>
<reference evidence="2" key="1">
    <citation type="submission" date="2020-12" db="EMBL/GenBank/DDBJ databases">
        <title>Vagococcus allomyrinae sp. nov. and Enterococcus lavae sp. nov., isolated from the larvae of Allomyrina dichotoma.</title>
        <authorList>
            <person name="Lee S.D."/>
        </authorList>
    </citation>
    <scope>NUCLEOTIDE SEQUENCE</scope>
    <source>
        <strain evidence="2">BWB3-3</strain>
    </source>
</reference>
<feature type="transmembrane region" description="Helical" evidence="1">
    <location>
        <begin position="150"/>
        <end position="168"/>
    </location>
</feature>
<dbReference type="EMBL" id="JAEEGA010000002">
    <property type="protein sequence ID" value="MBP1040195.1"/>
    <property type="molecule type" value="Genomic_DNA"/>
</dbReference>
<evidence type="ECO:0000313" key="2">
    <source>
        <dbReference type="EMBL" id="MBP1040195.1"/>
    </source>
</evidence>
<dbReference type="InterPro" id="IPR006938">
    <property type="entry name" value="DUF624"/>
</dbReference>
<keyword evidence="1" id="KW-0812">Transmembrane</keyword>
<feature type="transmembrane region" description="Helical" evidence="1">
    <location>
        <begin position="70"/>
        <end position="95"/>
    </location>
</feature>
<keyword evidence="1" id="KW-0472">Membrane</keyword>
<organism evidence="2 3">
    <name type="scientific">Vagococcus allomyrinae</name>
    <dbReference type="NCBI Taxonomy" id="2794353"/>
    <lineage>
        <taxon>Bacteria</taxon>
        <taxon>Bacillati</taxon>
        <taxon>Bacillota</taxon>
        <taxon>Bacilli</taxon>
        <taxon>Lactobacillales</taxon>
        <taxon>Enterococcaceae</taxon>
        <taxon>Vagococcus</taxon>
    </lineage>
</organism>
<keyword evidence="3" id="KW-1185">Reference proteome</keyword>
<dbReference type="Proteomes" id="UP000674938">
    <property type="component" value="Unassembled WGS sequence"/>
</dbReference>
<evidence type="ECO:0000256" key="1">
    <source>
        <dbReference type="SAM" id="Phobius"/>
    </source>
</evidence>
<feature type="transmembrane region" description="Helical" evidence="1">
    <location>
        <begin position="174"/>
        <end position="191"/>
    </location>
</feature>
<name>A0A940P8S7_9ENTE</name>
<sequence length="209" mass="23101">MTTIKNGMMSLFSTISSIVYLNLLWLCFTLLGLVVFGVGPATCALLAACQRLITKRESTSFKDFANDYRYFFKASSLVQLLFYGLGSLLLVNYRICLVYFPDQLVMRALYLAMAMVLVFVYLLSLFNLVEFPSSSFGTTIKLAVFLLFRFPGKSLALALSFFGCLLVLSLKSVLPVLLGASLPLLIGYAIYHGTVVSALEKFPTLVNEG</sequence>